<evidence type="ECO:0000313" key="2">
    <source>
        <dbReference type="EMBL" id="MEQ3353007.1"/>
    </source>
</evidence>
<protein>
    <submittedName>
        <fullName evidence="2">Transposase</fullName>
    </submittedName>
</protein>
<organism evidence="2 3">
    <name type="scientific">Aedoeadaptatus acetigenes</name>
    <dbReference type="NCBI Taxonomy" id="2981723"/>
    <lineage>
        <taxon>Bacteria</taxon>
        <taxon>Bacillati</taxon>
        <taxon>Bacillota</taxon>
        <taxon>Tissierellia</taxon>
        <taxon>Tissierellales</taxon>
        <taxon>Peptoniphilaceae</taxon>
        <taxon>Aedoeadaptatus</taxon>
    </lineage>
</organism>
<reference evidence="2 3" key="1">
    <citation type="submission" date="2024-04" db="EMBL/GenBank/DDBJ databases">
        <title>Human intestinal bacterial collection.</title>
        <authorList>
            <person name="Pauvert C."/>
            <person name="Hitch T.C.A."/>
            <person name="Clavel T."/>
        </authorList>
    </citation>
    <scope>NUCLEOTIDE SEQUENCE [LARGE SCALE GENOMIC DNA]</scope>
    <source>
        <strain evidence="2 3">CLA-SR-H026</strain>
    </source>
</reference>
<sequence length="205" mass="24343">SSIDRAERRGVEIFVSDMCGTFKGVRETFFPQSTHVIDRYHFIRQVHWALENVRKREQKRMTATERKWFKRSRSLLKKPAKDLTEAEKSLVATMLEKSDAIRTAYVLKEGFYTYVLSQKDKETASVALSKWMEEAKKGGLKEWRYCLRAYKNWFDEITNSFDYPWSNGYVEGTHNKIKTVKRVAFGMQNFHHFRTKLLFVCSKDR</sequence>
<dbReference type="Pfam" id="PF01610">
    <property type="entry name" value="DDE_Tnp_ISL3"/>
    <property type="match status" value="1"/>
</dbReference>
<feature type="non-terminal residue" evidence="2">
    <location>
        <position position="1"/>
    </location>
</feature>
<accession>A0ABV1J490</accession>
<evidence type="ECO:0000313" key="3">
    <source>
        <dbReference type="Proteomes" id="UP001481872"/>
    </source>
</evidence>
<dbReference type="RefSeq" id="WP_349053411.1">
    <property type="nucleotide sequence ID" value="NZ_JBBNPS010000002.1"/>
</dbReference>
<dbReference type="PANTHER" id="PTHR33498">
    <property type="entry name" value="TRANSPOSASE FOR INSERTION SEQUENCE ELEMENT IS1557"/>
    <property type="match status" value="1"/>
</dbReference>
<proteinExistence type="predicted"/>
<gene>
    <name evidence="2" type="ORF">AAA081_01645</name>
</gene>
<name>A0ABV1J490_9FIRM</name>
<dbReference type="PANTHER" id="PTHR33498:SF1">
    <property type="entry name" value="TRANSPOSASE FOR INSERTION SEQUENCE ELEMENT IS1557"/>
    <property type="match status" value="1"/>
</dbReference>
<comment type="caution">
    <text evidence="2">The sequence shown here is derived from an EMBL/GenBank/DDBJ whole genome shotgun (WGS) entry which is preliminary data.</text>
</comment>
<keyword evidence="3" id="KW-1185">Reference proteome</keyword>
<dbReference type="InterPro" id="IPR002560">
    <property type="entry name" value="Transposase_DDE"/>
</dbReference>
<evidence type="ECO:0000259" key="1">
    <source>
        <dbReference type="Pfam" id="PF01610"/>
    </source>
</evidence>
<dbReference type="EMBL" id="JBBNPS010000002">
    <property type="protein sequence ID" value="MEQ3353007.1"/>
    <property type="molecule type" value="Genomic_DNA"/>
</dbReference>
<dbReference type="InterPro" id="IPR047951">
    <property type="entry name" value="Transpos_ISL3"/>
</dbReference>
<feature type="domain" description="Transposase IS204/IS1001/IS1096/IS1165 DDE" evidence="1">
    <location>
        <begin position="4"/>
        <end position="196"/>
    </location>
</feature>
<dbReference type="Proteomes" id="UP001481872">
    <property type="component" value="Unassembled WGS sequence"/>
</dbReference>